<name>A0A098AYW8_DESHA</name>
<dbReference type="RefSeq" id="WP_208925485.1">
    <property type="nucleotide sequence ID" value="NZ_LK996017.1"/>
</dbReference>
<sequence>MRFKAETIEQFKILKYIEEILDTNYITIKLVDRYTVQVTDMDEKSIRYIYKNGEIAELPPRDPGEL</sequence>
<dbReference type="EMBL" id="LK996017">
    <property type="protein sequence ID" value="CDX01315.1"/>
    <property type="molecule type" value="Genomic_DNA"/>
</dbReference>
<organism evidence="1">
    <name type="scientific">Desulfitobacterium hafniense</name>
    <name type="common">Desulfitobacterium frappieri</name>
    <dbReference type="NCBI Taxonomy" id="49338"/>
    <lineage>
        <taxon>Bacteria</taxon>
        <taxon>Bacillati</taxon>
        <taxon>Bacillota</taxon>
        <taxon>Clostridia</taxon>
        <taxon>Eubacteriales</taxon>
        <taxon>Desulfitobacteriaceae</taxon>
        <taxon>Desulfitobacterium</taxon>
    </lineage>
</organism>
<reference evidence="1" key="1">
    <citation type="submission" date="2014-07" db="EMBL/GenBank/DDBJ databases">
        <authorList>
            <person name="Hornung V.Bastian."/>
        </authorList>
    </citation>
    <scope>NUCLEOTIDE SEQUENCE</scope>
    <source>
        <strain evidence="1">PCE-S</strain>
    </source>
</reference>
<dbReference type="AlphaFoldDB" id="A0A098AYW8"/>
<gene>
    <name evidence="1" type="ORF">DPCES_1428</name>
</gene>
<dbReference type="PATRIC" id="fig|49338.4.peg.1538"/>
<evidence type="ECO:0000313" key="1">
    <source>
        <dbReference type="EMBL" id="CDX01315.1"/>
    </source>
</evidence>
<protein>
    <submittedName>
        <fullName evidence="1">Uncharacterized protein</fullName>
    </submittedName>
</protein>
<accession>A0A098AYW8</accession>
<proteinExistence type="predicted"/>